<dbReference type="Proteomes" id="UP000267821">
    <property type="component" value="Unassembled WGS sequence"/>
</dbReference>
<name>A0A3N4LGN2_9PEZI</name>
<evidence type="ECO:0000313" key="1">
    <source>
        <dbReference type="EMBL" id="RPB22040.1"/>
    </source>
</evidence>
<sequence>MRNCTRPCLEMYTAASEYVSPEWLIRLSLAKSNSSVRAFIFEKIVIAHPLIRGCSAAGPAFNHPLRLVDFSGQYPTPRASTVQNYQQWLAIYVLLTFNYGSIDCALVNIKKNSNGKVTGTIIGIQITCAKKHENSQKSFMERSDDWRMILLCDNIKFKFPWIVKGLPKGKRWVVMEQTARHEEMWLRVSDLAPEIGKTLDKACSADAQAVLNDDNM</sequence>
<dbReference type="InParanoid" id="A0A3N4LGN2"/>
<protein>
    <submittedName>
        <fullName evidence="1">Uncharacterized protein</fullName>
    </submittedName>
</protein>
<dbReference type="OrthoDB" id="10354931at2759"/>
<proteinExistence type="predicted"/>
<dbReference type="AlphaFoldDB" id="A0A3N4LGN2"/>
<reference evidence="1 2" key="1">
    <citation type="journal article" date="2018" name="Nat. Ecol. Evol.">
        <title>Pezizomycetes genomes reveal the molecular basis of ectomycorrhizal truffle lifestyle.</title>
        <authorList>
            <person name="Murat C."/>
            <person name="Payen T."/>
            <person name="Noel B."/>
            <person name="Kuo A."/>
            <person name="Morin E."/>
            <person name="Chen J."/>
            <person name="Kohler A."/>
            <person name="Krizsan K."/>
            <person name="Balestrini R."/>
            <person name="Da Silva C."/>
            <person name="Montanini B."/>
            <person name="Hainaut M."/>
            <person name="Levati E."/>
            <person name="Barry K.W."/>
            <person name="Belfiori B."/>
            <person name="Cichocki N."/>
            <person name="Clum A."/>
            <person name="Dockter R.B."/>
            <person name="Fauchery L."/>
            <person name="Guy J."/>
            <person name="Iotti M."/>
            <person name="Le Tacon F."/>
            <person name="Lindquist E.A."/>
            <person name="Lipzen A."/>
            <person name="Malagnac F."/>
            <person name="Mello A."/>
            <person name="Molinier V."/>
            <person name="Miyauchi S."/>
            <person name="Poulain J."/>
            <person name="Riccioni C."/>
            <person name="Rubini A."/>
            <person name="Sitrit Y."/>
            <person name="Splivallo R."/>
            <person name="Traeger S."/>
            <person name="Wang M."/>
            <person name="Zifcakova L."/>
            <person name="Wipf D."/>
            <person name="Zambonelli A."/>
            <person name="Paolocci F."/>
            <person name="Nowrousian M."/>
            <person name="Ottonello S."/>
            <person name="Baldrian P."/>
            <person name="Spatafora J.W."/>
            <person name="Henrissat B."/>
            <person name="Nagy L.G."/>
            <person name="Aury J.M."/>
            <person name="Wincker P."/>
            <person name="Grigoriev I.V."/>
            <person name="Bonfante P."/>
            <person name="Martin F.M."/>
        </authorList>
    </citation>
    <scope>NUCLEOTIDE SEQUENCE [LARGE SCALE GENOMIC DNA]</scope>
    <source>
        <strain evidence="1 2">ATCC MYA-4762</strain>
    </source>
</reference>
<gene>
    <name evidence="1" type="ORF">L211DRAFT_851018</name>
</gene>
<accession>A0A3N4LGN2</accession>
<evidence type="ECO:0000313" key="2">
    <source>
        <dbReference type="Proteomes" id="UP000267821"/>
    </source>
</evidence>
<keyword evidence="2" id="KW-1185">Reference proteome</keyword>
<dbReference type="EMBL" id="ML121555">
    <property type="protein sequence ID" value="RPB22040.1"/>
    <property type="molecule type" value="Genomic_DNA"/>
</dbReference>
<organism evidence="1 2">
    <name type="scientific">Terfezia boudieri ATCC MYA-4762</name>
    <dbReference type="NCBI Taxonomy" id="1051890"/>
    <lineage>
        <taxon>Eukaryota</taxon>
        <taxon>Fungi</taxon>
        <taxon>Dikarya</taxon>
        <taxon>Ascomycota</taxon>
        <taxon>Pezizomycotina</taxon>
        <taxon>Pezizomycetes</taxon>
        <taxon>Pezizales</taxon>
        <taxon>Pezizaceae</taxon>
        <taxon>Terfezia</taxon>
    </lineage>
</organism>